<name>A0A7S3NL88_9STRA</name>
<feature type="transmembrane region" description="Helical" evidence="7">
    <location>
        <begin position="308"/>
        <end position="329"/>
    </location>
</feature>
<feature type="transmembrane region" description="Helical" evidence="7">
    <location>
        <begin position="121"/>
        <end position="141"/>
    </location>
</feature>
<dbReference type="GO" id="GO:0016020">
    <property type="term" value="C:membrane"/>
    <property type="evidence" value="ECO:0007669"/>
    <property type="project" value="UniProtKB-SubCell"/>
</dbReference>
<keyword evidence="3 7" id="KW-0812">Transmembrane</keyword>
<feature type="transmembrane region" description="Helical" evidence="7">
    <location>
        <begin position="278"/>
        <end position="296"/>
    </location>
</feature>
<reference evidence="9" key="1">
    <citation type="submission" date="2021-01" db="EMBL/GenBank/DDBJ databases">
        <authorList>
            <person name="Corre E."/>
            <person name="Pelletier E."/>
            <person name="Niang G."/>
            <person name="Scheremetjew M."/>
            <person name="Finn R."/>
            <person name="Kale V."/>
            <person name="Holt S."/>
            <person name="Cochrane G."/>
            <person name="Meng A."/>
            <person name="Brown T."/>
            <person name="Cohen L."/>
        </authorList>
    </citation>
    <scope>NUCLEOTIDE SEQUENCE</scope>
    <source>
        <strain evidence="9">CCMP1510</strain>
    </source>
</reference>
<dbReference type="EMBL" id="HBIJ01008229">
    <property type="protein sequence ID" value="CAE0365064.1"/>
    <property type="molecule type" value="Transcribed_RNA"/>
</dbReference>
<evidence type="ECO:0008006" key="10">
    <source>
        <dbReference type="Google" id="ProtNLM"/>
    </source>
</evidence>
<dbReference type="InterPro" id="IPR005016">
    <property type="entry name" value="TDE1/TMS"/>
</dbReference>
<evidence type="ECO:0000256" key="6">
    <source>
        <dbReference type="SAM" id="MobiDB-lite"/>
    </source>
</evidence>
<feature type="transmembrane region" description="Helical" evidence="7">
    <location>
        <begin position="434"/>
        <end position="457"/>
    </location>
</feature>
<comment type="similarity">
    <text evidence="2">Belongs to the TDE1 family.</text>
</comment>
<feature type="region of interest" description="Disordered" evidence="6">
    <location>
        <begin position="356"/>
        <end position="375"/>
    </location>
</feature>
<dbReference type="AlphaFoldDB" id="A0A7S3NL88"/>
<feature type="transmembrane region" description="Helical" evidence="7">
    <location>
        <begin position="224"/>
        <end position="245"/>
    </location>
</feature>
<feature type="transmembrane region" description="Helical" evidence="7">
    <location>
        <begin position="148"/>
        <end position="169"/>
    </location>
</feature>
<accession>A0A7S3NL88</accession>
<dbReference type="PANTHER" id="PTHR10383">
    <property type="entry name" value="SERINE INCORPORATOR"/>
    <property type="match status" value="1"/>
</dbReference>
<dbReference type="PANTHER" id="PTHR10383:SF9">
    <property type="entry name" value="SERINE INCORPORATOR, ISOFORM F"/>
    <property type="match status" value="1"/>
</dbReference>
<sequence>MACSACTSLCLACTWAKSCVQCCSGAMCASKEKGGWSAGKVGSLMVMINGIGLALLFQYVFGAHLRGSTYMRGDCSRDGGGGYEHACLAQQGVFRVSLALFFFFFLCSIGCRMSRRFHEALWSLKLLLLFLPLLMISIFWIPATWIQIFVWIARCGAAIFVVLQCIVIIDLSYAINDWFVAQSNAEYNALAAASAYDASEGGLFANFWAASGCASLDEALTTLLGIAIFLYAATLTGIILLFVYFSACSTTTAFVAMTLVFCVGITIVQLTVSENGNLLTSAAVCAYSVFIAYTAVTRDPSSTCNPFLQSRDILGIIIGLGLSLLSLGWTTHASTSAVADVLADNDSTGGTHELTSNLVDDDDDAENPSSNTSATAIPEAPLECLDGGDSENVRFNLVLSLVSCYIGCVLTNWGTWQNSVSDISNPLAGRVSSWLNIGAQWVMFLLYLWTLLAPLLFPDRDFA</sequence>
<protein>
    <recommendedName>
        <fullName evidence="10">Serine incorporator</fullName>
    </recommendedName>
</protein>
<evidence type="ECO:0000256" key="1">
    <source>
        <dbReference type="ARBA" id="ARBA00004141"/>
    </source>
</evidence>
<evidence type="ECO:0000313" key="9">
    <source>
        <dbReference type="EMBL" id="CAE0365064.1"/>
    </source>
</evidence>
<evidence type="ECO:0000256" key="2">
    <source>
        <dbReference type="ARBA" id="ARBA00006665"/>
    </source>
</evidence>
<evidence type="ECO:0000256" key="8">
    <source>
        <dbReference type="SAM" id="SignalP"/>
    </source>
</evidence>
<feature type="transmembrane region" description="Helical" evidence="7">
    <location>
        <begin position="252"/>
        <end position="272"/>
    </location>
</feature>
<dbReference type="Pfam" id="PF03348">
    <property type="entry name" value="Serinc"/>
    <property type="match status" value="2"/>
</dbReference>
<feature type="transmembrane region" description="Helical" evidence="7">
    <location>
        <begin position="93"/>
        <end position="115"/>
    </location>
</feature>
<evidence type="ECO:0000256" key="7">
    <source>
        <dbReference type="SAM" id="Phobius"/>
    </source>
</evidence>
<evidence type="ECO:0000256" key="5">
    <source>
        <dbReference type="ARBA" id="ARBA00023136"/>
    </source>
</evidence>
<organism evidence="9">
    <name type="scientific">Aureoumbra lagunensis</name>
    <dbReference type="NCBI Taxonomy" id="44058"/>
    <lineage>
        <taxon>Eukaryota</taxon>
        <taxon>Sar</taxon>
        <taxon>Stramenopiles</taxon>
        <taxon>Ochrophyta</taxon>
        <taxon>Pelagophyceae</taxon>
        <taxon>Pelagomonadales</taxon>
        <taxon>Aureoumbra</taxon>
    </lineage>
</organism>
<comment type="subcellular location">
    <subcellularLocation>
        <location evidence="1">Membrane</location>
        <topology evidence="1">Multi-pass membrane protein</topology>
    </subcellularLocation>
</comment>
<keyword evidence="5 7" id="KW-0472">Membrane</keyword>
<evidence type="ECO:0000256" key="3">
    <source>
        <dbReference type="ARBA" id="ARBA00022692"/>
    </source>
</evidence>
<feature type="chain" id="PRO_5031304889" description="Serine incorporator" evidence="8">
    <location>
        <begin position="17"/>
        <end position="463"/>
    </location>
</feature>
<proteinExistence type="inferred from homology"/>
<keyword evidence="4 7" id="KW-1133">Transmembrane helix</keyword>
<feature type="transmembrane region" description="Helical" evidence="7">
    <location>
        <begin position="395"/>
        <end position="413"/>
    </location>
</feature>
<feature type="signal peptide" evidence="8">
    <location>
        <begin position="1"/>
        <end position="16"/>
    </location>
</feature>
<feature type="transmembrane region" description="Helical" evidence="7">
    <location>
        <begin position="41"/>
        <end position="62"/>
    </location>
</feature>
<keyword evidence="8" id="KW-0732">Signal</keyword>
<evidence type="ECO:0000256" key="4">
    <source>
        <dbReference type="ARBA" id="ARBA00022989"/>
    </source>
</evidence>
<gene>
    <name evidence="9" type="ORF">ALAG00032_LOCUS5806</name>
</gene>